<dbReference type="Gene3D" id="3.40.50.10860">
    <property type="entry name" value="Leucine Dehydrogenase, chain A, domain 1"/>
    <property type="match status" value="1"/>
</dbReference>
<accession>A0A0R1UDP1</accession>
<dbReference type="Gene3D" id="1.10.285.10">
    <property type="entry name" value="Glutamate Dehydrogenase, chain A, domain 3"/>
    <property type="match status" value="1"/>
</dbReference>
<evidence type="ECO:0000259" key="3">
    <source>
        <dbReference type="Pfam" id="PF02812"/>
    </source>
</evidence>
<dbReference type="PANTHER" id="PTHR43571:SF1">
    <property type="entry name" value="NADP-SPECIFIC GLUTAMATE DEHYDROGENASE 1-RELATED"/>
    <property type="match status" value="1"/>
</dbReference>
<dbReference type="InterPro" id="IPR006097">
    <property type="entry name" value="Glu/Leu/Phe/Val/Trp_DH_dimer"/>
</dbReference>
<gene>
    <name evidence="4" type="ORF">FC43_GL000873</name>
</gene>
<dbReference type="EMBL" id="AZFK01000087">
    <property type="protein sequence ID" value="KRL87771.1"/>
    <property type="molecule type" value="Genomic_DNA"/>
</dbReference>
<dbReference type="GO" id="GO:0006537">
    <property type="term" value="P:glutamate biosynthetic process"/>
    <property type="evidence" value="ECO:0007669"/>
    <property type="project" value="TreeGrafter"/>
</dbReference>
<dbReference type="SUPFAM" id="SSF53223">
    <property type="entry name" value="Aminoacid dehydrogenase-like, N-terminal domain"/>
    <property type="match status" value="1"/>
</dbReference>
<sequence length="99" mass="11369">MSYIDDVYTRVVEQNPAQPEFHQAVKEVLESIRPAVEKDEAKYRQLALLERLTTPDRQLLFRVPWVDDQGQVQVNNGYRIEFNNALGPYKGGLAASPYC</sequence>
<organism evidence="4 5">
    <name type="scientific">Limosilactobacillus ingluviei DSM 15946</name>
    <dbReference type="NCBI Taxonomy" id="1423760"/>
    <lineage>
        <taxon>Bacteria</taxon>
        <taxon>Bacillati</taxon>
        <taxon>Bacillota</taxon>
        <taxon>Bacilli</taxon>
        <taxon>Lactobacillales</taxon>
        <taxon>Lactobacillaceae</taxon>
        <taxon>Limosilactobacillus</taxon>
    </lineage>
</organism>
<keyword evidence="2" id="KW-0560">Oxidoreductase</keyword>
<name>A0A0R1UDP1_9LACO</name>
<dbReference type="InterPro" id="IPR046346">
    <property type="entry name" value="Aminoacid_DH-like_N_sf"/>
</dbReference>
<feature type="domain" description="Glutamate/phenylalanine/leucine/valine/L-tryptophan dehydrogenase dimerisation" evidence="3">
    <location>
        <begin position="55"/>
        <end position="98"/>
    </location>
</feature>
<comment type="caution">
    <text evidence="4">The sequence shown here is derived from an EMBL/GenBank/DDBJ whole genome shotgun (WGS) entry which is preliminary data.</text>
</comment>
<dbReference type="Pfam" id="PF02812">
    <property type="entry name" value="ELFV_dehydrog_N"/>
    <property type="match status" value="1"/>
</dbReference>
<dbReference type="InterPro" id="IPR050724">
    <property type="entry name" value="Glu_Leu_Phe_Val_DH"/>
</dbReference>
<dbReference type="GO" id="GO:0005829">
    <property type="term" value="C:cytosol"/>
    <property type="evidence" value="ECO:0007669"/>
    <property type="project" value="TreeGrafter"/>
</dbReference>
<evidence type="ECO:0000256" key="1">
    <source>
        <dbReference type="ARBA" id="ARBA00006382"/>
    </source>
</evidence>
<evidence type="ECO:0000313" key="4">
    <source>
        <dbReference type="EMBL" id="KRL87771.1"/>
    </source>
</evidence>
<dbReference type="PATRIC" id="fig|1423760.3.peg.898"/>
<dbReference type="Proteomes" id="UP000050816">
    <property type="component" value="Unassembled WGS sequence"/>
</dbReference>
<evidence type="ECO:0000313" key="5">
    <source>
        <dbReference type="Proteomes" id="UP000050816"/>
    </source>
</evidence>
<dbReference type="GO" id="GO:0004354">
    <property type="term" value="F:glutamate dehydrogenase (NADP+) activity"/>
    <property type="evidence" value="ECO:0007669"/>
    <property type="project" value="TreeGrafter"/>
</dbReference>
<dbReference type="PANTHER" id="PTHR43571">
    <property type="entry name" value="NADP-SPECIFIC GLUTAMATE DEHYDROGENASE 1-RELATED"/>
    <property type="match status" value="1"/>
</dbReference>
<dbReference type="AlphaFoldDB" id="A0A0R1UDP1"/>
<comment type="similarity">
    <text evidence="1">Belongs to the Glu/Leu/Phe/Val dehydrogenases family.</text>
</comment>
<protein>
    <submittedName>
        <fullName evidence="4">Glutamate dehydrogenase</fullName>
    </submittedName>
</protein>
<reference evidence="4 5" key="1">
    <citation type="journal article" date="2015" name="Genome Announc.">
        <title>Expanding the biotechnology potential of lactobacilli through comparative genomics of 213 strains and associated genera.</title>
        <authorList>
            <person name="Sun Z."/>
            <person name="Harris H.M."/>
            <person name="McCann A."/>
            <person name="Guo C."/>
            <person name="Argimon S."/>
            <person name="Zhang W."/>
            <person name="Yang X."/>
            <person name="Jeffery I.B."/>
            <person name="Cooney J.C."/>
            <person name="Kagawa T.F."/>
            <person name="Liu W."/>
            <person name="Song Y."/>
            <person name="Salvetti E."/>
            <person name="Wrobel A."/>
            <person name="Rasinkangas P."/>
            <person name="Parkhill J."/>
            <person name="Rea M.C."/>
            <person name="O'Sullivan O."/>
            <person name="Ritari J."/>
            <person name="Douillard F.P."/>
            <person name="Paul Ross R."/>
            <person name="Yang R."/>
            <person name="Briner A.E."/>
            <person name="Felis G.E."/>
            <person name="de Vos W.M."/>
            <person name="Barrangou R."/>
            <person name="Klaenhammer T.R."/>
            <person name="Caufield P.W."/>
            <person name="Cui Y."/>
            <person name="Zhang H."/>
            <person name="O'Toole P.W."/>
        </authorList>
    </citation>
    <scope>NUCLEOTIDE SEQUENCE [LARGE SCALE GENOMIC DNA]</scope>
    <source>
        <strain evidence="4 5">DSM 15946</strain>
    </source>
</reference>
<proteinExistence type="inferred from homology"/>
<evidence type="ECO:0000256" key="2">
    <source>
        <dbReference type="ARBA" id="ARBA00023002"/>
    </source>
</evidence>